<evidence type="ECO:0000313" key="3">
    <source>
        <dbReference type="RefSeq" id="XP_010513538.1"/>
    </source>
</evidence>
<sequence>MEILEVTLVNVLLRCPLKDIARFRSVSKEWKTLIDSDFFRDLYISFNSSSSTSWSIIQTNPHKLTLEIVGHHGCERWGLSRSPGSLVSFFVETTITKINVLACTDGLVTICAESSDGSPMYYIGNPLLQEWFRLPQPPFRNFERLRKNERFSESGLVTKMEKGVVVSYKVVWLLTHEGKVQFMIYSSDTGMWGRQFVTCHHTATWSGQDKSLALNGFLHWLSNLTSSIIAYDFFGGHNGVDGGCHIVPFPGKDDELRRFRRTFTTSEGSIVYFNEFRVNGNRTLRVWRLVKYTDIGPEDQWQLFWEVSLVSLIELGIDYFPVVMHPLKSEIVYLWSRSNNGLILFNLRTKVFSLHKEAEDARKCMDGCVLSFNQCREYMRDIYRYFLSSVQTGPNHLYFTQYVFPLWLHHLPRPNPT</sequence>
<proteinExistence type="predicted"/>
<evidence type="ECO:0000259" key="1">
    <source>
        <dbReference type="SMART" id="SM00256"/>
    </source>
</evidence>
<dbReference type="InterPro" id="IPR001810">
    <property type="entry name" value="F-box_dom"/>
</dbReference>
<dbReference type="SUPFAM" id="SSF81383">
    <property type="entry name" value="F-box domain"/>
    <property type="match status" value="1"/>
</dbReference>
<keyword evidence="2" id="KW-1185">Reference proteome</keyword>
<dbReference type="PANTHER" id="PTHR35546">
    <property type="entry name" value="F-BOX PROTEIN INTERACTION DOMAIN PROTEIN-RELATED"/>
    <property type="match status" value="1"/>
</dbReference>
<dbReference type="SMART" id="SM00256">
    <property type="entry name" value="FBOX"/>
    <property type="match status" value="1"/>
</dbReference>
<name>A0ABM0ZC02_CAMSA</name>
<dbReference type="PANTHER" id="PTHR35546:SF70">
    <property type="entry name" value="F-BOX PROTEIN INTERACTION DOMAIN PROTEIN"/>
    <property type="match status" value="1"/>
</dbReference>
<accession>A0ABM0ZC02</accession>
<dbReference type="Pfam" id="PF00646">
    <property type="entry name" value="F-box"/>
    <property type="match status" value="1"/>
</dbReference>
<dbReference type="Proteomes" id="UP000694864">
    <property type="component" value="Chromosome 1"/>
</dbReference>
<dbReference type="GeneID" id="104789556"/>
<evidence type="ECO:0000313" key="2">
    <source>
        <dbReference type="Proteomes" id="UP000694864"/>
    </source>
</evidence>
<feature type="domain" description="F-box" evidence="1">
    <location>
        <begin position="3"/>
        <end position="42"/>
    </location>
</feature>
<dbReference type="InterPro" id="IPR056592">
    <property type="entry name" value="Beta-prop_At3g26010-like"/>
</dbReference>
<organism evidence="2 3">
    <name type="scientific">Camelina sativa</name>
    <name type="common">False flax</name>
    <name type="synonym">Myagrum sativum</name>
    <dbReference type="NCBI Taxonomy" id="90675"/>
    <lineage>
        <taxon>Eukaryota</taxon>
        <taxon>Viridiplantae</taxon>
        <taxon>Streptophyta</taxon>
        <taxon>Embryophyta</taxon>
        <taxon>Tracheophyta</taxon>
        <taxon>Spermatophyta</taxon>
        <taxon>Magnoliopsida</taxon>
        <taxon>eudicotyledons</taxon>
        <taxon>Gunneridae</taxon>
        <taxon>Pentapetalae</taxon>
        <taxon>rosids</taxon>
        <taxon>malvids</taxon>
        <taxon>Brassicales</taxon>
        <taxon>Brassicaceae</taxon>
        <taxon>Camelineae</taxon>
        <taxon>Camelina</taxon>
    </lineage>
</organism>
<gene>
    <name evidence="3" type="primary">LOC104789556</name>
</gene>
<reference evidence="3" key="2">
    <citation type="submission" date="2025-08" db="UniProtKB">
        <authorList>
            <consortium name="RefSeq"/>
        </authorList>
    </citation>
    <scope>IDENTIFICATION</scope>
    <source>
        <tissue evidence="3">Leaf</tissue>
    </source>
</reference>
<dbReference type="RefSeq" id="XP_010513538.1">
    <property type="nucleotide sequence ID" value="XM_010515236.2"/>
</dbReference>
<dbReference type="InterPro" id="IPR036047">
    <property type="entry name" value="F-box-like_dom_sf"/>
</dbReference>
<reference evidence="2" key="1">
    <citation type="journal article" date="2014" name="Nat. Commun.">
        <title>The emerging biofuel crop Camelina sativa retains a highly undifferentiated hexaploid genome structure.</title>
        <authorList>
            <person name="Kagale S."/>
            <person name="Koh C."/>
            <person name="Nixon J."/>
            <person name="Bollina V."/>
            <person name="Clarke W.E."/>
            <person name="Tuteja R."/>
            <person name="Spillane C."/>
            <person name="Robinson S.J."/>
            <person name="Links M.G."/>
            <person name="Clarke C."/>
            <person name="Higgins E.E."/>
            <person name="Huebert T."/>
            <person name="Sharpe A.G."/>
            <person name="Parkin I.A."/>
        </authorList>
    </citation>
    <scope>NUCLEOTIDE SEQUENCE [LARGE SCALE GENOMIC DNA]</scope>
    <source>
        <strain evidence="2">cv. DH55</strain>
    </source>
</reference>
<protein>
    <submittedName>
        <fullName evidence="3">F-box protein At3g23950</fullName>
    </submittedName>
</protein>
<dbReference type="Pfam" id="PF24750">
    <property type="entry name" value="b-prop_At3g26010-like"/>
    <property type="match status" value="1"/>
</dbReference>
<dbReference type="InterPro" id="IPR055290">
    <property type="entry name" value="At3g26010-like"/>
</dbReference>